<feature type="transmembrane region" description="Helical" evidence="1">
    <location>
        <begin position="140"/>
        <end position="159"/>
    </location>
</feature>
<keyword evidence="1" id="KW-1133">Transmembrane helix</keyword>
<protein>
    <submittedName>
        <fullName evidence="2">Uncharacterized protein</fullName>
    </submittedName>
</protein>
<accession>A0A5C3LIL9</accession>
<feature type="transmembrane region" description="Helical" evidence="1">
    <location>
        <begin position="264"/>
        <end position="293"/>
    </location>
</feature>
<evidence type="ECO:0000256" key="1">
    <source>
        <dbReference type="SAM" id="Phobius"/>
    </source>
</evidence>
<dbReference type="OrthoDB" id="3058001at2759"/>
<feature type="transmembrane region" description="Helical" evidence="1">
    <location>
        <begin position="212"/>
        <end position="243"/>
    </location>
</feature>
<feature type="transmembrane region" description="Helical" evidence="1">
    <location>
        <begin position="68"/>
        <end position="88"/>
    </location>
</feature>
<keyword evidence="1" id="KW-0472">Membrane</keyword>
<organism evidence="2 3">
    <name type="scientific">Crucibulum laeve</name>
    <dbReference type="NCBI Taxonomy" id="68775"/>
    <lineage>
        <taxon>Eukaryota</taxon>
        <taxon>Fungi</taxon>
        <taxon>Dikarya</taxon>
        <taxon>Basidiomycota</taxon>
        <taxon>Agaricomycotina</taxon>
        <taxon>Agaricomycetes</taxon>
        <taxon>Agaricomycetidae</taxon>
        <taxon>Agaricales</taxon>
        <taxon>Agaricineae</taxon>
        <taxon>Nidulariaceae</taxon>
        <taxon>Crucibulum</taxon>
    </lineage>
</organism>
<dbReference type="Proteomes" id="UP000308652">
    <property type="component" value="Unassembled WGS sequence"/>
</dbReference>
<sequence length="497" mass="55298">MYSDVEDLHSAPLIELDDIPPTTVDSTALSWHPKLTPYRLCVVSLTISLGTAKAIATYRKESVAPITVEWFSGVVVFLALYLCGIYEYEINRETSWFFDLDCMNFIWRTLRRYSLQAPNYRTDERSVERLIKPPHPPVTGYRMLVTFTAICFGMVKSSLSYRGLSTAPTTIEWIFGVVVTLGLYWFGLYEVSSTEVLPSMFEVDCSRSLFEGGVAVIFMTSHILALIITIGWTYIIYSALVGLWSHGLISPKEPGPPSTEYERFFELAFTLMLSSICACAVMEGIAVSCGVLWCMGKTVAPLVAEAMEKLKAIIGFQDRDSGMDMHASLLSVVPEVQEVIIRGPSPALRLIYDGFKYSLSSPPELHVLTSLPVVFVLLILGYIIGHTLAFFITIGWTLLCVFGIIQTRKFFSEPSLATQGMFTMICIWVFGMLLPVPAISVATVIGAFGSLAVLWSFFSPLTGRVGLTKVLLFTQLEDMLELCVIMVYLPHANCSYT</sequence>
<evidence type="ECO:0000313" key="2">
    <source>
        <dbReference type="EMBL" id="TFK31736.1"/>
    </source>
</evidence>
<proteinExistence type="predicted"/>
<name>A0A5C3LIL9_9AGAR</name>
<reference evidence="2 3" key="1">
    <citation type="journal article" date="2019" name="Nat. Ecol. Evol.">
        <title>Megaphylogeny resolves global patterns of mushroom evolution.</title>
        <authorList>
            <person name="Varga T."/>
            <person name="Krizsan K."/>
            <person name="Foldi C."/>
            <person name="Dima B."/>
            <person name="Sanchez-Garcia M."/>
            <person name="Sanchez-Ramirez S."/>
            <person name="Szollosi G.J."/>
            <person name="Szarkandi J.G."/>
            <person name="Papp V."/>
            <person name="Albert L."/>
            <person name="Andreopoulos W."/>
            <person name="Angelini C."/>
            <person name="Antonin V."/>
            <person name="Barry K.W."/>
            <person name="Bougher N.L."/>
            <person name="Buchanan P."/>
            <person name="Buyck B."/>
            <person name="Bense V."/>
            <person name="Catcheside P."/>
            <person name="Chovatia M."/>
            <person name="Cooper J."/>
            <person name="Damon W."/>
            <person name="Desjardin D."/>
            <person name="Finy P."/>
            <person name="Geml J."/>
            <person name="Haridas S."/>
            <person name="Hughes K."/>
            <person name="Justo A."/>
            <person name="Karasinski D."/>
            <person name="Kautmanova I."/>
            <person name="Kiss B."/>
            <person name="Kocsube S."/>
            <person name="Kotiranta H."/>
            <person name="LaButti K.M."/>
            <person name="Lechner B.E."/>
            <person name="Liimatainen K."/>
            <person name="Lipzen A."/>
            <person name="Lukacs Z."/>
            <person name="Mihaltcheva S."/>
            <person name="Morgado L.N."/>
            <person name="Niskanen T."/>
            <person name="Noordeloos M.E."/>
            <person name="Ohm R.A."/>
            <person name="Ortiz-Santana B."/>
            <person name="Ovrebo C."/>
            <person name="Racz N."/>
            <person name="Riley R."/>
            <person name="Savchenko A."/>
            <person name="Shiryaev A."/>
            <person name="Soop K."/>
            <person name="Spirin V."/>
            <person name="Szebenyi C."/>
            <person name="Tomsovsky M."/>
            <person name="Tulloss R.E."/>
            <person name="Uehling J."/>
            <person name="Grigoriev I.V."/>
            <person name="Vagvolgyi C."/>
            <person name="Papp T."/>
            <person name="Martin F.M."/>
            <person name="Miettinen O."/>
            <person name="Hibbett D.S."/>
            <person name="Nagy L.G."/>
        </authorList>
    </citation>
    <scope>NUCLEOTIDE SEQUENCE [LARGE SCALE GENOMIC DNA]</scope>
    <source>
        <strain evidence="2 3">CBS 166.37</strain>
    </source>
</reference>
<dbReference type="AlphaFoldDB" id="A0A5C3LIL9"/>
<gene>
    <name evidence="2" type="ORF">BDQ12DRAFT_92571</name>
</gene>
<dbReference type="EMBL" id="ML213713">
    <property type="protein sequence ID" value="TFK31736.1"/>
    <property type="molecule type" value="Genomic_DNA"/>
</dbReference>
<evidence type="ECO:0000313" key="3">
    <source>
        <dbReference type="Proteomes" id="UP000308652"/>
    </source>
</evidence>
<keyword evidence="3" id="KW-1185">Reference proteome</keyword>
<keyword evidence="1" id="KW-0812">Transmembrane</keyword>
<feature type="transmembrane region" description="Helical" evidence="1">
    <location>
        <begin position="171"/>
        <end position="192"/>
    </location>
</feature>
<feature type="transmembrane region" description="Helical" evidence="1">
    <location>
        <begin position="371"/>
        <end position="404"/>
    </location>
</feature>